<dbReference type="PANTHER" id="PTHR19229">
    <property type="entry name" value="ATP-BINDING CASSETTE TRANSPORTER SUBFAMILY A ABCA"/>
    <property type="match status" value="1"/>
</dbReference>
<keyword evidence="11" id="KW-0967">Endosome</keyword>
<evidence type="ECO:0000256" key="6">
    <source>
        <dbReference type="ARBA" id="ARBA00022448"/>
    </source>
</evidence>
<keyword evidence="12" id="KW-0067">ATP-binding</keyword>
<feature type="transmembrane region" description="Helical" evidence="23">
    <location>
        <begin position="1273"/>
        <end position="1291"/>
    </location>
</feature>
<dbReference type="InterPro" id="IPR027417">
    <property type="entry name" value="P-loop_NTPase"/>
</dbReference>
<dbReference type="GO" id="GO:0043691">
    <property type="term" value="P:reverse cholesterol transport"/>
    <property type="evidence" value="ECO:0007669"/>
    <property type="project" value="UniProtKB-ARBA"/>
</dbReference>
<dbReference type="PROSITE" id="PS50893">
    <property type="entry name" value="ABC_TRANSPORTER_2"/>
    <property type="match status" value="2"/>
</dbReference>
<dbReference type="GO" id="GO:0005524">
    <property type="term" value="F:ATP binding"/>
    <property type="evidence" value="ECO:0007669"/>
    <property type="project" value="UniProtKB-KW"/>
</dbReference>
<evidence type="ECO:0000256" key="5">
    <source>
        <dbReference type="ARBA" id="ARBA00008869"/>
    </source>
</evidence>
<evidence type="ECO:0000256" key="9">
    <source>
        <dbReference type="ARBA" id="ARBA00022737"/>
    </source>
</evidence>
<feature type="transmembrane region" description="Helical" evidence="23">
    <location>
        <begin position="417"/>
        <end position="438"/>
    </location>
</feature>
<evidence type="ECO:0000256" key="20">
    <source>
        <dbReference type="ARBA" id="ARBA00057378"/>
    </source>
</evidence>
<dbReference type="GO" id="GO:0140359">
    <property type="term" value="F:ABC-type transporter activity"/>
    <property type="evidence" value="ECO:0007669"/>
    <property type="project" value="InterPro"/>
</dbReference>
<evidence type="ECO:0000256" key="8">
    <source>
        <dbReference type="ARBA" id="ARBA00022692"/>
    </source>
</evidence>
<evidence type="ECO:0000256" key="19">
    <source>
        <dbReference type="ARBA" id="ARBA00050894"/>
    </source>
</evidence>
<evidence type="ECO:0000256" key="13">
    <source>
        <dbReference type="ARBA" id="ARBA00022989"/>
    </source>
</evidence>
<evidence type="ECO:0000256" key="16">
    <source>
        <dbReference type="ARBA" id="ARBA00023136"/>
    </source>
</evidence>
<feature type="transmembrane region" description="Helical" evidence="23">
    <location>
        <begin position="1167"/>
        <end position="1189"/>
    </location>
</feature>
<evidence type="ECO:0000256" key="7">
    <source>
        <dbReference type="ARBA" id="ARBA00022475"/>
    </source>
</evidence>
<dbReference type="Pfam" id="PF12698">
    <property type="entry name" value="ABC2_membrane_3"/>
    <property type="match status" value="2"/>
</dbReference>
<keyword evidence="7" id="KW-1003">Cell membrane</keyword>
<feature type="transmembrane region" description="Helical" evidence="23">
    <location>
        <begin position="1086"/>
        <end position="1105"/>
    </location>
</feature>
<keyword evidence="14" id="KW-0333">Golgi apparatus</keyword>
<feature type="transmembrane region" description="Helical" evidence="23">
    <location>
        <begin position="392"/>
        <end position="411"/>
    </location>
</feature>
<keyword evidence="9" id="KW-0677">Repeat</keyword>
<evidence type="ECO:0000256" key="23">
    <source>
        <dbReference type="SAM" id="Phobius"/>
    </source>
</evidence>
<feature type="transmembrane region" description="Helical" evidence="23">
    <location>
        <begin position="1231"/>
        <end position="1253"/>
    </location>
</feature>
<evidence type="ECO:0000256" key="14">
    <source>
        <dbReference type="ARBA" id="ARBA00023034"/>
    </source>
</evidence>
<evidence type="ECO:0000313" key="25">
    <source>
        <dbReference type="EMBL" id="KAK4811956.1"/>
    </source>
</evidence>
<dbReference type="GO" id="GO:0000139">
    <property type="term" value="C:Golgi membrane"/>
    <property type="evidence" value="ECO:0007669"/>
    <property type="project" value="UniProtKB-SubCell"/>
</dbReference>
<evidence type="ECO:0000256" key="15">
    <source>
        <dbReference type="ARBA" id="ARBA00023055"/>
    </source>
</evidence>
<dbReference type="InterPro" id="IPR013525">
    <property type="entry name" value="ABC2_TM"/>
</dbReference>
<evidence type="ECO:0000256" key="10">
    <source>
        <dbReference type="ARBA" id="ARBA00022741"/>
    </source>
</evidence>
<dbReference type="InterPro" id="IPR017871">
    <property type="entry name" value="ABC_transporter-like_CS"/>
</dbReference>
<dbReference type="SUPFAM" id="SSF52540">
    <property type="entry name" value="P-loop containing nucleoside triphosphate hydrolases"/>
    <property type="match status" value="2"/>
</dbReference>
<comment type="similarity">
    <text evidence="5">Belongs to the ABC transporter superfamily. ABCA family.</text>
</comment>
<dbReference type="GO" id="GO:0005886">
    <property type="term" value="C:plasma membrane"/>
    <property type="evidence" value="ECO:0007669"/>
    <property type="project" value="UniProtKB-SubCell"/>
</dbReference>
<feature type="transmembrane region" description="Helical" evidence="23">
    <location>
        <begin position="459"/>
        <end position="480"/>
    </location>
</feature>
<dbReference type="PANTHER" id="PTHR19229:SF100">
    <property type="entry name" value="CHOLESTEROL TRANSPORTER ABCA5"/>
    <property type="match status" value="1"/>
</dbReference>
<comment type="subcellular location">
    <subcellularLocation>
        <location evidence="3">Cell membrane</location>
    </subcellularLocation>
    <subcellularLocation>
        <location evidence="4">Golgi apparatus membrane</location>
        <topology evidence="4">Multi-pass membrane protein</topology>
    </subcellularLocation>
    <subcellularLocation>
        <location evidence="1">Late endosome membrane</location>
        <topology evidence="1">Multi-pass membrane protein</topology>
    </subcellularLocation>
    <subcellularLocation>
        <location evidence="2">Lysosome membrane</location>
        <topology evidence="2">Multi-pass membrane protein</topology>
    </subcellularLocation>
</comment>
<dbReference type="PROSITE" id="PS00211">
    <property type="entry name" value="ABC_TRANSPORTER_1"/>
    <property type="match status" value="1"/>
</dbReference>
<feature type="transmembrane region" description="Helical" evidence="23">
    <location>
        <begin position="326"/>
        <end position="348"/>
    </location>
</feature>
<feature type="transmembrane region" description="Helical" evidence="23">
    <location>
        <begin position="1031"/>
        <end position="1052"/>
    </location>
</feature>
<dbReference type="InterPro" id="IPR026082">
    <property type="entry name" value="ABCA"/>
</dbReference>
<accession>A0AAN7NI21</accession>
<dbReference type="InterPro" id="IPR003439">
    <property type="entry name" value="ABC_transporter-like_ATP-bd"/>
</dbReference>
<evidence type="ECO:0000256" key="3">
    <source>
        <dbReference type="ARBA" id="ARBA00004236"/>
    </source>
</evidence>
<keyword evidence="17" id="KW-0325">Glycoprotein</keyword>
<feature type="transmembrane region" description="Helical" evidence="23">
    <location>
        <begin position="97"/>
        <end position="114"/>
    </location>
</feature>
<dbReference type="FunFam" id="3.40.50.300:FF:000729">
    <property type="entry name" value="ATP-binding cassette, sub-family A (ABC1), member 5"/>
    <property type="match status" value="1"/>
</dbReference>
<dbReference type="InterPro" id="IPR003593">
    <property type="entry name" value="AAA+_ATPase"/>
</dbReference>
<sequence length="1734" mass="196537">MCTVFWLKRRETTQLFTCGTWVLLQVGLSAGAVGELEGVMVCRPALVLVLSLLSSSRLYFNFTATPREAGVWRQTRALLFKNCLIKRRTKKSSVQEVLFPLFFLFWLILMSMMHPHRKYSEVANTNLGTLDTSMLVDFVIGYTPPTRMAREIMKKVAFDNFEDGIITEEYLSEEELQEASAFKPSNFVGVVFNDAMSYQLRFPDSVAMSSIYMESRASCSNLRKGCESVTYWSSGFTALQACIDAAIIQLKTNQSVWEQLELTRATVMGEAAVVEIDNFPRAIILIYLVIAFSPFGYYLAIHIVAEKERKLKEFLKILGLHDTAFWLSWVLLYMSLIFVMSILMAVIATTSSLFPQSSAFVIFLLFFLYGISSVFFALMLTPLFKKSKHVGIVEFLATLAFGFVGLNIVLLEDFPKSFVWVLSPLCQCSFLVGVAQVMHLEDYEDGATLSNLNHGPYPLFISLILLVLDSIFYLLVAVYLDQVIPGEFGLRRTPFFFMKPSFWSKHRKNYKELYESGINGSLSFSEIVEPVPSEFQGKEAIRISCVQKTFRKKGETVEALRNLSFDIYEGQITALLGHSGTGKTTLMNILCGLCPPTDGFVSVYGHKVSEIDEMLEVRQIAGVCPQSDIHFDILTVEENLSIFAAIKGIPQNDLIQEVQKVLLDLDMQPIRDNQAKKLSGGQKRRLSVGVAVLGNPKVLLLDEPTAGMDPCSRHIVWNLLKNRKANRVTVFSTHFMDEADILADRKAVISQGMLKCLGSSLFLKSKWGIGYRLSMHIDAYCNTEATTSLIRQHIPAASLIQENDEQLVYTLPLKDMDKFAGLFSDLDTHSHLGVITYGVSMTTLEDVYLKLEVEAEIDQADYSVFSSQQVQDEMDTKSLDDMEQSLLMLSETKAPAMSNTALWKKQVSTIAKVHFLSLKRENKCVRVMLLLFLIFLVVQILLFFIHHIIKNSVAAIKLSPDLYLLKPGEDYHKYRSRLLLQNSTESDIDDIVRSLGSMNVLLEMFNDSDYVSAAPHSAALNVFDLESRQNYVFTVIFNSTMVHSLPVLMNIVSNLLLRNLNVTESIQIWSNPFVQNLPDTIFRLEIYFEAVLLGIIITGMPPYFAMDNAENHKIKAYTQLKIAGLYPSAYWTGQAVVDLPLFFSILVLMIGSLFAFHYGVYFYVGKFLAVIFCLIGYVPSVVLFTYVVSFTFRKVQNTKEFWSFIFSVTALLCTVVTEVAFFLDYYLVTTILHYVFSIFIPIYPLIGCLICFIKVSWKGKRKNGGYYDPWDRLLVAVIAPYLQCVLWLFLLRCFELKNGGRTVREDPFFRKCFTKAKTWKFPDVSHDENEDEDVKAERLRVQEILSSPKSEEMPAILVSSLHKEFDERREFLLGRKIKKVATKHVSLCVKKAVLFTKTTLKSIYLTSWAMFCVVLSLGEILGLLGPNGAGKSTLINMLVGEIEPTSGQVLMGDYSFGLNSEDDSVKFVGYCPQTNPLWPDITLQEHFEIYGAIKGMSQSDVKEVIKRIASALDLKDHLQKTTKKLGVGLKRKLCFALSMLGNPRVTLLDEPSTGMDPKAKQHMWRAIRAAFKNKERAAILTTHYMEEADAVCDRVAILVSGQLRCIGTVQHLKSKFGRGYFLEMKLKETADVQQVEYLQSQILHIFPNANRQESFASILAYKIPKEDVQSLSHSFSKLEEVKHAFNIEEYSFSQATLEQVFVELAKEQEEEDSSFGTLNSTLWWERTQEDRVVF</sequence>
<organism evidence="25 26">
    <name type="scientific">Mycteria americana</name>
    <name type="common">Wood stork</name>
    <dbReference type="NCBI Taxonomy" id="33587"/>
    <lineage>
        <taxon>Eukaryota</taxon>
        <taxon>Metazoa</taxon>
        <taxon>Chordata</taxon>
        <taxon>Craniata</taxon>
        <taxon>Vertebrata</taxon>
        <taxon>Euteleostomi</taxon>
        <taxon>Archelosauria</taxon>
        <taxon>Archosauria</taxon>
        <taxon>Dinosauria</taxon>
        <taxon>Saurischia</taxon>
        <taxon>Theropoda</taxon>
        <taxon>Coelurosauria</taxon>
        <taxon>Aves</taxon>
        <taxon>Neognathae</taxon>
        <taxon>Neoaves</taxon>
        <taxon>Aequornithes</taxon>
        <taxon>Ciconiiformes</taxon>
        <taxon>Ciconiidae</taxon>
        <taxon>Mycteria</taxon>
    </lineage>
</organism>
<dbReference type="SMART" id="SM00382">
    <property type="entry name" value="AAA"/>
    <property type="match status" value="2"/>
</dbReference>
<dbReference type="Gene3D" id="3.40.50.300">
    <property type="entry name" value="P-loop containing nucleotide triphosphate hydrolases"/>
    <property type="match status" value="2"/>
</dbReference>
<feature type="domain" description="ABC transporter" evidence="24">
    <location>
        <begin position="1389"/>
        <end position="1625"/>
    </location>
</feature>
<dbReference type="GO" id="GO:0016887">
    <property type="term" value="F:ATP hydrolysis activity"/>
    <property type="evidence" value="ECO:0007669"/>
    <property type="project" value="InterPro"/>
</dbReference>
<evidence type="ECO:0000313" key="26">
    <source>
        <dbReference type="Proteomes" id="UP001333110"/>
    </source>
</evidence>
<evidence type="ECO:0000256" key="2">
    <source>
        <dbReference type="ARBA" id="ARBA00004155"/>
    </source>
</evidence>
<feature type="transmembrane region" description="Helical" evidence="23">
    <location>
        <begin position="360"/>
        <end position="380"/>
    </location>
</feature>
<proteinExistence type="inferred from homology"/>
<keyword evidence="15" id="KW-0445">Lipid transport</keyword>
<dbReference type="GO" id="GO:0010874">
    <property type="term" value="P:regulation of cholesterol efflux"/>
    <property type="evidence" value="ECO:0007669"/>
    <property type="project" value="UniProtKB-ARBA"/>
</dbReference>
<dbReference type="Proteomes" id="UP001333110">
    <property type="component" value="Unassembled WGS sequence"/>
</dbReference>
<keyword evidence="13 23" id="KW-1133">Transmembrane helix</keyword>
<evidence type="ECO:0000259" key="24">
    <source>
        <dbReference type="PROSITE" id="PS50893"/>
    </source>
</evidence>
<dbReference type="GO" id="GO:0031902">
    <property type="term" value="C:late endosome membrane"/>
    <property type="evidence" value="ECO:0007669"/>
    <property type="project" value="UniProtKB-SubCell"/>
</dbReference>
<feature type="transmembrane region" description="Helical" evidence="23">
    <location>
        <begin position="1201"/>
        <end position="1225"/>
    </location>
</feature>
<comment type="caution">
    <text evidence="25">The sequence shown here is derived from an EMBL/GenBank/DDBJ whole genome shotgun (WGS) entry which is preliminary data.</text>
</comment>
<evidence type="ECO:0000256" key="12">
    <source>
        <dbReference type="ARBA" id="ARBA00022840"/>
    </source>
</evidence>
<dbReference type="GO" id="GO:0005319">
    <property type="term" value="F:lipid transporter activity"/>
    <property type="evidence" value="ECO:0007669"/>
    <property type="project" value="TreeGrafter"/>
</dbReference>
<dbReference type="GO" id="GO:0005765">
    <property type="term" value="C:lysosomal membrane"/>
    <property type="evidence" value="ECO:0007669"/>
    <property type="project" value="UniProtKB-SubCell"/>
</dbReference>
<keyword evidence="18" id="KW-0458">Lysosome</keyword>
<dbReference type="CDD" id="cd03263">
    <property type="entry name" value="ABC_subfamily_A"/>
    <property type="match status" value="2"/>
</dbReference>
<feature type="transmembrane region" description="Helical" evidence="23">
    <location>
        <begin position="1141"/>
        <end position="1161"/>
    </location>
</feature>
<evidence type="ECO:0000256" key="22">
    <source>
        <dbReference type="ARBA" id="ARBA00082190"/>
    </source>
</evidence>
<dbReference type="EMBL" id="JAUNZN010000016">
    <property type="protein sequence ID" value="KAK4811956.1"/>
    <property type="molecule type" value="Genomic_DNA"/>
</dbReference>
<dbReference type="InterPro" id="IPR056264">
    <property type="entry name" value="R2_ABCA1-4-like"/>
</dbReference>
<keyword evidence="6" id="KW-0813">Transport</keyword>
<dbReference type="Pfam" id="PF23321">
    <property type="entry name" value="R1_ABCA1"/>
    <property type="match status" value="1"/>
</dbReference>
<evidence type="ECO:0000256" key="17">
    <source>
        <dbReference type="ARBA" id="ARBA00023180"/>
    </source>
</evidence>
<keyword evidence="10" id="KW-0547">Nucleotide-binding</keyword>
<keyword evidence="16 23" id="KW-0472">Membrane</keyword>
<name>A0AAN7NI21_MYCAM</name>
<comment type="catalytic activity">
    <reaction evidence="19">
        <text>cholesterol(in) + ATP + H2O = cholesterol(out) + ADP + phosphate + H(+)</text>
        <dbReference type="Rhea" id="RHEA:39051"/>
        <dbReference type="ChEBI" id="CHEBI:15377"/>
        <dbReference type="ChEBI" id="CHEBI:15378"/>
        <dbReference type="ChEBI" id="CHEBI:16113"/>
        <dbReference type="ChEBI" id="CHEBI:30616"/>
        <dbReference type="ChEBI" id="CHEBI:43474"/>
        <dbReference type="ChEBI" id="CHEBI:456216"/>
    </reaction>
    <physiologicalReaction direction="left-to-right" evidence="19">
        <dbReference type="Rhea" id="RHEA:39052"/>
    </physiologicalReaction>
</comment>
<keyword evidence="26" id="KW-1185">Reference proteome</keyword>
<feature type="domain" description="ABC transporter" evidence="24">
    <location>
        <begin position="541"/>
        <end position="776"/>
    </location>
</feature>
<feature type="transmembrane region" description="Helical" evidence="23">
    <location>
        <begin position="927"/>
        <end position="949"/>
    </location>
</feature>
<protein>
    <recommendedName>
        <fullName evidence="21">Cholesterol transporter ABCA5</fullName>
    </recommendedName>
    <alternativeName>
        <fullName evidence="22">ATP-binding cassette sub-family A member 5</fullName>
    </alternativeName>
</protein>
<feature type="transmembrane region" description="Helical" evidence="23">
    <location>
        <begin position="284"/>
        <end position="305"/>
    </location>
</feature>
<evidence type="ECO:0000256" key="21">
    <source>
        <dbReference type="ARBA" id="ARBA00074079"/>
    </source>
</evidence>
<evidence type="ECO:0000256" key="18">
    <source>
        <dbReference type="ARBA" id="ARBA00023228"/>
    </source>
</evidence>
<keyword evidence="8 23" id="KW-0812">Transmembrane</keyword>
<evidence type="ECO:0000256" key="11">
    <source>
        <dbReference type="ARBA" id="ARBA00022753"/>
    </source>
</evidence>
<dbReference type="FunFam" id="3.40.50.300:FF:000335">
    <property type="entry name" value="ATP binding cassette subfamily A member 5"/>
    <property type="match status" value="1"/>
</dbReference>
<evidence type="ECO:0000256" key="4">
    <source>
        <dbReference type="ARBA" id="ARBA00004653"/>
    </source>
</evidence>
<evidence type="ECO:0000256" key="1">
    <source>
        <dbReference type="ARBA" id="ARBA00004107"/>
    </source>
</evidence>
<gene>
    <name evidence="25" type="ORF">QYF61_021187</name>
</gene>
<reference evidence="25 26" key="1">
    <citation type="journal article" date="2023" name="J. Hered.">
        <title>Chromosome-level genome of the wood stork (Mycteria americana) provides insight into avian chromosome evolution.</title>
        <authorList>
            <person name="Flamio R. Jr."/>
            <person name="Ramstad K.M."/>
        </authorList>
    </citation>
    <scope>NUCLEOTIDE SEQUENCE [LARGE SCALE GENOMIC DNA]</scope>
    <source>
        <strain evidence="25">JAX WOST 10</strain>
    </source>
</reference>
<comment type="function">
    <text evidence="20">Cholesterol efflux transporter in macrophages that is responsible for APOAI/high-density lipoproteins (HDL) formation at the plasma membrane under high cholesterol levels and participates in reverse cholesterol transport. May play a role in the processing of autolysosomes.</text>
</comment>
<dbReference type="Pfam" id="PF00005">
    <property type="entry name" value="ABC_tran"/>
    <property type="match status" value="2"/>
</dbReference>